<accession>A0ABM3J489</accession>
<dbReference type="Proteomes" id="UP001652620">
    <property type="component" value="Chromosome 2"/>
</dbReference>
<dbReference type="RefSeq" id="XP_049304056.1">
    <property type="nucleotide sequence ID" value="XM_049448099.1"/>
</dbReference>
<evidence type="ECO:0000313" key="4">
    <source>
        <dbReference type="RefSeq" id="XP_049304056.1"/>
    </source>
</evidence>
<name>A0ABM3J489_BACDO</name>
<feature type="region of interest" description="Disordered" evidence="1">
    <location>
        <begin position="207"/>
        <end position="235"/>
    </location>
</feature>
<gene>
    <name evidence="3 4" type="primary">LOC125776347</name>
</gene>
<dbReference type="GeneID" id="125776347"/>
<organism evidence="2 3">
    <name type="scientific">Bactrocera dorsalis</name>
    <name type="common">Oriental fruit fly</name>
    <name type="synonym">Dacus dorsalis</name>
    <dbReference type="NCBI Taxonomy" id="27457"/>
    <lineage>
        <taxon>Eukaryota</taxon>
        <taxon>Metazoa</taxon>
        <taxon>Ecdysozoa</taxon>
        <taxon>Arthropoda</taxon>
        <taxon>Hexapoda</taxon>
        <taxon>Insecta</taxon>
        <taxon>Pterygota</taxon>
        <taxon>Neoptera</taxon>
        <taxon>Endopterygota</taxon>
        <taxon>Diptera</taxon>
        <taxon>Brachycera</taxon>
        <taxon>Muscomorpha</taxon>
        <taxon>Tephritoidea</taxon>
        <taxon>Tephritidae</taxon>
        <taxon>Bactrocera</taxon>
        <taxon>Bactrocera</taxon>
    </lineage>
</organism>
<sequence>MKKSNSVRRQAHWKLRFAHLFLPLRNDSTLYCVNDCQICAFNIFLIRYQTGKRNGQKMEHSKNKQTNPTQFEILINYMKTHSELSKGQLKTVDAKNAANYLWKELVCDLNVAGPPSRDVLKWKKVKKINCKWFLKHILLNYLKVWLDYKTHLKAKMRRNKVSISGTGGGPPSHYSLTPLEEQVSELLAMEISVSGISGASEFGAAQLTQPSGSDITTDEFRQNEPTPVDEMPHCSRQRVAPQKKDSLLNKQVDNQIAYHKGSLKVLSESNENLKVISKCMKKKHKMAKRKYILAVEKFEHKKRIDLDKTKLKFATLELKKQMLEIERSDQ</sequence>
<proteinExistence type="predicted"/>
<protein>
    <submittedName>
        <fullName evidence="3 4">Uncharacterized protein LOC125776347 isoform X1</fullName>
    </submittedName>
</protein>
<evidence type="ECO:0000313" key="3">
    <source>
        <dbReference type="RefSeq" id="XP_049304055.1"/>
    </source>
</evidence>
<keyword evidence="2" id="KW-1185">Reference proteome</keyword>
<reference evidence="2 3" key="1">
    <citation type="submission" date="2025-05" db="UniProtKB">
        <authorList>
            <consortium name="RefSeq"/>
        </authorList>
    </citation>
    <scope>NUCLEOTIDE SEQUENCE [LARGE SCALE GENOMIC DNA]</scope>
    <source>
        <tissue evidence="3 4">Adult</tissue>
    </source>
</reference>
<evidence type="ECO:0000313" key="2">
    <source>
        <dbReference type="Proteomes" id="UP001652620"/>
    </source>
</evidence>
<dbReference type="RefSeq" id="XP_049304055.1">
    <property type="nucleotide sequence ID" value="XM_049448098.1"/>
</dbReference>
<evidence type="ECO:0000256" key="1">
    <source>
        <dbReference type="SAM" id="MobiDB-lite"/>
    </source>
</evidence>